<keyword evidence="5" id="KW-1185">Reference proteome</keyword>
<evidence type="ECO:0000256" key="1">
    <source>
        <dbReference type="ARBA" id="ARBA00008455"/>
    </source>
</evidence>
<feature type="domain" description="Peptidase C1A papain C-terminal" evidence="3">
    <location>
        <begin position="15"/>
        <end position="153"/>
    </location>
</feature>
<dbReference type="PROSITE" id="PS00639">
    <property type="entry name" value="THIOL_PROTEASE_HIS"/>
    <property type="match status" value="1"/>
</dbReference>
<dbReference type="SUPFAM" id="SSF54001">
    <property type="entry name" value="Cysteine proteinases"/>
    <property type="match status" value="1"/>
</dbReference>
<evidence type="ECO:0000313" key="4">
    <source>
        <dbReference type="EMBL" id="CAK0843488.1"/>
    </source>
</evidence>
<evidence type="ECO:0000256" key="2">
    <source>
        <dbReference type="ARBA" id="ARBA00023145"/>
    </source>
</evidence>
<reference evidence="4" key="1">
    <citation type="submission" date="2023-10" db="EMBL/GenBank/DDBJ databases">
        <authorList>
            <person name="Chen Y."/>
            <person name="Shah S."/>
            <person name="Dougan E. K."/>
            <person name="Thang M."/>
            <person name="Chan C."/>
        </authorList>
    </citation>
    <scope>NUCLEOTIDE SEQUENCE [LARGE SCALE GENOMIC DNA]</scope>
</reference>
<evidence type="ECO:0000313" key="5">
    <source>
        <dbReference type="Proteomes" id="UP001189429"/>
    </source>
</evidence>
<dbReference type="InterPro" id="IPR013128">
    <property type="entry name" value="Peptidase_C1A"/>
</dbReference>
<dbReference type="InterPro" id="IPR025660">
    <property type="entry name" value="Pept_his_AS"/>
</dbReference>
<dbReference type="Proteomes" id="UP001189429">
    <property type="component" value="Unassembled WGS sequence"/>
</dbReference>
<organism evidence="4 5">
    <name type="scientific">Prorocentrum cordatum</name>
    <dbReference type="NCBI Taxonomy" id="2364126"/>
    <lineage>
        <taxon>Eukaryota</taxon>
        <taxon>Sar</taxon>
        <taxon>Alveolata</taxon>
        <taxon>Dinophyceae</taxon>
        <taxon>Prorocentrales</taxon>
        <taxon>Prorocentraceae</taxon>
        <taxon>Prorocentrum</taxon>
    </lineage>
</organism>
<dbReference type="Pfam" id="PF00112">
    <property type="entry name" value="Peptidase_C1"/>
    <property type="match status" value="1"/>
</dbReference>
<comment type="caution">
    <text evidence="4">The sequence shown here is derived from an EMBL/GenBank/DDBJ whole genome shotgun (WGS) entry which is preliminary data.</text>
</comment>
<accession>A0ABN9TCP1</accession>
<dbReference type="InterPro" id="IPR000668">
    <property type="entry name" value="Peptidase_C1A_C"/>
</dbReference>
<evidence type="ECO:0000259" key="3">
    <source>
        <dbReference type="SMART" id="SM00645"/>
    </source>
</evidence>
<dbReference type="SMART" id="SM00645">
    <property type="entry name" value="Pept_C1"/>
    <property type="match status" value="1"/>
</dbReference>
<dbReference type="PANTHER" id="PTHR12411">
    <property type="entry name" value="CYSTEINE PROTEASE FAMILY C1-RELATED"/>
    <property type="match status" value="1"/>
</dbReference>
<dbReference type="EMBL" id="CAUYUJ010014582">
    <property type="protein sequence ID" value="CAK0843488.1"/>
    <property type="molecule type" value="Genomic_DNA"/>
</dbReference>
<proteinExistence type="inferred from homology"/>
<keyword evidence="2" id="KW-0865">Zymogen</keyword>
<sequence>MFGGPRRFLESPLEAPPGGVTAPIEDIRAEFRHVMFMQRCLIRGMEGYERLPINRAEPLMRALVDRGPVVVALAARPWFAYGGGIFDACSKGAEIDHAVVLLGFGKSAETPYWLIANSWGSGWGEGGRIRLLRRSIEEEEAWCGMDRHPELGAACSRNRDGSWKPKPLAPVEVCGTCSLLYNPVVPHFAGSSRAATELAAARQRCGGDLQAVPTETIALVSS</sequence>
<gene>
    <name evidence="4" type="ORF">PCOR1329_LOCUS37827</name>
</gene>
<dbReference type="InterPro" id="IPR038765">
    <property type="entry name" value="Papain-like_cys_pep_sf"/>
</dbReference>
<comment type="similarity">
    <text evidence="1">Belongs to the peptidase C1 family.</text>
</comment>
<name>A0ABN9TCP1_9DINO</name>
<dbReference type="Gene3D" id="3.90.70.10">
    <property type="entry name" value="Cysteine proteinases"/>
    <property type="match status" value="1"/>
</dbReference>
<protein>
    <recommendedName>
        <fullName evidence="3">Peptidase C1A papain C-terminal domain-containing protein</fullName>
    </recommendedName>
</protein>